<feature type="region of interest" description="Disordered" evidence="1">
    <location>
        <begin position="535"/>
        <end position="728"/>
    </location>
</feature>
<dbReference type="EMBL" id="FOKG01000008">
    <property type="protein sequence ID" value="SFB31570.1"/>
    <property type="molecule type" value="Genomic_DNA"/>
</dbReference>
<feature type="compositionally biased region" description="Gly residues" evidence="1">
    <location>
        <begin position="709"/>
        <end position="723"/>
    </location>
</feature>
<gene>
    <name evidence="2" type="ORF">SAMN05216266_10880</name>
</gene>
<evidence type="ECO:0000313" key="3">
    <source>
        <dbReference type="Proteomes" id="UP000243799"/>
    </source>
</evidence>
<evidence type="ECO:0000313" key="2">
    <source>
        <dbReference type="EMBL" id="SFB31570.1"/>
    </source>
</evidence>
<feature type="compositionally biased region" description="Low complexity" evidence="1">
    <location>
        <begin position="636"/>
        <end position="651"/>
    </location>
</feature>
<dbReference type="SUPFAM" id="SSF140453">
    <property type="entry name" value="EsxAB dimer-like"/>
    <property type="match status" value="1"/>
</dbReference>
<protein>
    <recommendedName>
        <fullName evidence="4">Proteins of 100 residues with WXG</fullName>
    </recommendedName>
</protein>
<evidence type="ECO:0008006" key="4">
    <source>
        <dbReference type="Google" id="ProtNLM"/>
    </source>
</evidence>
<feature type="compositionally biased region" description="Basic and acidic residues" evidence="1">
    <location>
        <begin position="549"/>
        <end position="569"/>
    </location>
</feature>
<proteinExistence type="predicted"/>
<dbReference type="InterPro" id="IPR036689">
    <property type="entry name" value="ESAT-6-like_sf"/>
</dbReference>
<feature type="compositionally biased region" description="Low complexity" evidence="1">
    <location>
        <begin position="448"/>
        <end position="461"/>
    </location>
</feature>
<feature type="region of interest" description="Disordered" evidence="1">
    <location>
        <begin position="740"/>
        <end position="765"/>
    </location>
</feature>
<dbReference type="STRING" id="490629.SAMN05216266_10880"/>
<feature type="compositionally biased region" description="Gly residues" evidence="1">
    <location>
        <begin position="419"/>
        <end position="435"/>
    </location>
</feature>
<feature type="region of interest" description="Disordered" evidence="1">
    <location>
        <begin position="401"/>
        <end position="487"/>
    </location>
</feature>
<keyword evidence="3" id="KW-1185">Reference proteome</keyword>
<dbReference type="Gene3D" id="1.10.287.1060">
    <property type="entry name" value="ESAT-6-like"/>
    <property type="match status" value="1"/>
</dbReference>
<dbReference type="Proteomes" id="UP000243799">
    <property type="component" value="Unassembled WGS sequence"/>
</dbReference>
<evidence type="ECO:0000256" key="1">
    <source>
        <dbReference type="SAM" id="MobiDB-lite"/>
    </source>
</evidence>
<dbReference type="RefSeq" id="WP_091673813.1">
    <property type="nucleotide sequence ID" value="NZ_FOKG01000008.1"/>
</dbReference>
<feature type="compositionally biased region" description="Basic and acidic residues" evidence="1">
    <location>
        <begin position="755"/>
        <end position="765"/>
    </location>
</feature>
<feature type="compositionally biased region" description="Low complexity" evidence="1">
    <location>
        <begin position="577"/>
        <end position="588"/>
    </location>
</feature>
<sequence length="765" mass="79263">MSLAAVGDGAADIPSRQEVEQLLDDPNPRGEIQRGFALRYLDYVEEDPTAYGFRDEADFHAFKEKYKERLSISDGDLFRSLAGAEDDVQYYYTKAKEDHDKIRADARQGDRDAVNGGASALEAIRGRSSEANPGAANSNEILDAGLSGLRAFDVWLPLYNRSLAIIGGGAAVPLEEIYRLYDEQRDIPFDKFDAGAGELATLRDAIDGSSAEVEGKLQSAFSTWEGAAADQAREYQRGFTEKTSVVADAIGTSAEGLRHTLGSVGKFCQEKADWVLTYYFDSFGDITAQDMERLVRVAEGHGSQNDIIHCIGFLGIEAKNRFNDDWGGLDQETVDFIVEQAGVWLRDVFCTWFGEHLNNYRMMCENIRVAVDGAWSAFPEMLARIPENPYAELGTIVAAKQSPPAGPPAPGGPVAGQTVGAGGGAVSPPGTGGAGSDVPAPAVPAPAVPTAVTEPAANVPTSDTVPQATPSVVPEPESKDLPSEPGVLTISHGDYEISLSMPTDDGTMEITLDDGSGAPQDYVLDFAAQSPDLAAEPEGREAFGPAGTPHEDDRHRPNADGRIQVEDGGLRVVAEQPDGPDGDTVVTVDDGRGEPTTYTLGAEARPQTVEHAGAGDPAEPAPTGAARAAEQVTSPQSVSGQSGVAAGAAVGDISRGAMAGDPEPGVPVSGADVGGSPRQPAPGAGLGSAPGGAAPAGGDQSTSASTGMGMMGGAGGAAGGSGGDQERGAGAYRVAGDIFDTGGFGDRISGTLGVEEDHDRSADER</sequence>
<dbReference type="OrthoDB" id="3692636at2"/>
<dbReference type="AlphaFoldDB" id="A0A1I1A505"/>
<name>A0A1I1A505_9PSEU</name>
<reference evidence="3" key="1">
    <citation type="submission" date="2016-10" db="EMBL/GenBank/DDBJ databases">
        <authorList>
            <person name="Varghese N."/>
            <person name="Submissions S."/>
        </authorList>
    </citation>
    <scope>NUCLEOTIDE SEQUENCE [LARGE SCALE GENOMIC DNA]</scope>
    <source>
        <strain evidence="3">CGMCC 4.3568</strain>
    </source>
</reference>
<feature type="compositionally biased region" description="Low complexity" evidence="1">
    <location>
        <begin position="617"/>
        <end position="629"/>
    </location>
</feature>
<organism evidence="2 3">
    <name type="scientific">Amycolatopsis marina</name>
    <dbReference type="NCBI Taxonomy" id="490629"/>
    <lineage>
        <taxon>Bacteria</taxon>
        <taxon>Bacillati</taxon>
        <taxon>Actinomycetota</taxon>
        <taxon>Actinomycetes</taxon>
        <taxon>Pseudonocardiales</taxon>
        <taxon>Pseudonocardiaceae</taxon>
        <taxon>Amycolatopsis</taxon>
    </lineage>
</organism>
<feature type="compositionally biased region" description="Low complexity" evidence="1">
    <location>
        <begin position="691"/>
        <end position="708"/>
    </location>
</feature>
<accession>A0A1I1A505</accession>